<comment type="caution">
    <text evidence="1">The sequence shown here is derived from an EMBL/GenBank/DDBJ whole genome shotgun (WGS) entry which is preliminary data.</text>
</comment>
<evidence type="ECO:0000313" key="2">
    <source>
        <dbReference type="Proteomes" id="UP000632535"/>
    </source>
</evidence>
<dbReference type="Proteomes" id="UP000632535">
    <property type="component" value="Unassembled WGS sequence"/>
</dbReference>
<accession>A0ABQ2BAI8</accession>
<sequence length="461" mass="51328">MPRGENPRHRVTVYPISRARFEALAGYSRLPSAAQFGREFAWYESEDGRFVATIVVDTDGEFVAIVLAPDMQERLRAVTADPGHLDAASAQTAIERFVAANANSDYDELRRQDDDTRAPVDFFTPVVKASRLHRDFRSLAENRGYVPARAVIERMMRWYDDVDGNFVEQFQTTGFDARMWELYLFAALKESNLAIDRPNPAPDFLASGLAGTLAIEATTINPSVVDGKPAPSARPAPAEDASAYRHHYLPIRYAGPLTSKLGKKDWLHSDVAGHPFAIAIQDFHDYMSMTYSGSALPEYLYGLRHESHTDPSGHLNVTPVRVEQHRWNNKKVDSGFFNQPDAENVSAVIFNALGTISKFDRMGVQAGFGRDDVELVHLGTVADPDVDASAPQMFREVVSTQSKELWGDGMHVFHNPHALHPLDPRVLPYAAHHRLRADGQLETNARKPPLIASQTEIAVKT</sequence>
<evidence type="ECO:0000313" key="1">
    <source>
        <dbReference type="EMBL" id="GGI10901.1"/>
    </source>
</evidence>
<proteinExistence type="predicted"/>
<protein>
    <submittedName>
        <fullName evidence="1">Uncharacterized protein</fullName>
    </submittedName>
</protein>
<organism evidence="1 2">
    <name type="scientific">Isoptericola cucumis</name>
    <dbReference type="NCBI Taxonomy" id="1776856"/>
    <lineage>
        <taxon>Bacteria</taxon>
        <taxon>Bacillati</taxon>
        <taxon>Actinomycetota</taxon>
        <taxon>Actinomycetes</taxon>
        <taxon>Micrococcales</taxon>
        <taxon>Promicromonosporaceae</taxon>
        <taxon>Isoptericola</taxon>
    </lineage>
</organism>
<dbReference type="EMBL" id="BMDG01000012">
    <property type="protein sequence ID" value="GGI10901.1"/>
    <property type="molecule type" value="Genomic_DNA"/>
</dbReference>
<gene>
    <name evidence="1" type="ORF">GCM10007368_33540</name>
</gene>
<reference evidence="2" key="1">
    <citation type="journal article" date="2019" name="Int. J. Syst. Evol. Microbiol.">
        <title>The Global Catalogue of Microorganisms (GCM) 10K type strain sequencing project: providing services to taxonomists for standard genome sequencing and annotation.</title>
        <authorList>
            <consortium name="The Broad Institute Genomics Platform"/>
            <consortium name="The Broad Institute Genome Sequencing Center for Infectious Disease"/>
            <person name="Wu L."/>
            <person name="Ma J."/>
        </authorList>
    </citation>
    <scope>NUCLEOTIDE SEQUENCE [LARGE SCALE GENOMIC DNA]</scope>
    <source>
        <strain evidence="2">CCM 8653</strain>
    </source>
</reference>
<keyword evidence="2" id="KW-1185">Reference proteome</keyword>
<name>A0ABQ2BAI8_9MICO</name>